<dbReference type="SUPFAM" id="SSF142906">
    <property type="entry name" value="YjbR-like"/>
    <property type="match status" value="1"/>
</dbReference>
<dbReference type="EMBL" id="VFOV01000001">
    <property type="protein sequence ID" value="TQL68170.1"/>
    <property type="molecule type" value="Genomic_DNA"/>
</dbReference>
<reference evidence="1 2" key="1">
    <citation type="submission" date="2019-06" db="EMBL/GenBank/DDBJ databases">
        <title>Sequencing the genomes of 1000 actinobacteria strains.</title>
        <authorList>
            <person name="Klenk H.-P."/>
        </authorList>
    </citation>
    <scope>NUCLEOTIDE SEQUENCE [LARGE SCALE GENOMIC DNA]</scope>
    <source>
        <strain evidence="1 2">DSM 25218</strain>
    </source>
</reference>
<organism evidence="1 2">
    <name type="scientific">Nocardioides albertanoniae</name>
    <dbReference type="NCBI Taxonomy" id="1175486"/>
    <lineage>
        <taxon>Bacteria</taxon>
        <taxon>Bacillati</taxon>
        <taxon>Actinomycetota</taxon>
        <taxon>Actinomycetes</taxon>
        <taxon>Propionibacteriales</taxon>
        <taxon>Nocardioidaceae</taxon>
        <taxon>Nocardioides</taxon>
    </lineage>
</organism>
<sequence length="124" mass="13822">MSDDESMTTDQLAERVRGICLGFPEVTERLTHGAPGFFVKKQFVMLWPQGHHRLEAPHLWAAAAAGVQDEVVGDDPERFFVPPYVGGRGWIGMRLDGAVDWAEVAEVCEDAYRLIAPARLTRDL</sequence>
<name>A0A543A6L9_9ACTN</name>
<evidence type="ECO:0000313" key="1">
    <source>
        <dbReference type="EMBL" id="TQL68170.1"/>
    </source>
</evidence>
<keyword evidence="2" id="KW-1185">Reference proteome</keyword>
<comment type="caution">
    <text evidence="1">The sequence shown here is derived from an EMBL/GenBank/DDBJ whole genome shotgun (WGS) entry which is preliminary data.</text>
</comment>
<accession>A0A543A6L9</accession>
<dbReference type="InterPro" id="IPR058532">
    <property type="entry name" value="YjbR/MT2646/Rv2570-like"/>
</dbReference>
<protein>
    <submittedName>
        <fullName evidence="1">YjbR protein</fullName>
    </submittedName>
</protein>
<dbReference type="Proteomes" id="UP000320209">
    <property type="component" value="Unassembled WGS sequence"/>
</dbReference>
<proteinExistence type="predicted"/>
<dbReference type="AlphaFoldDB" id="A0A543A6L9"/>
<gene>
    <name evidence="1" type="ORF">FB381_2059</name>
</gene>
<dbReference type="Pfam" id="PF04237">
    <property type="entry name" value="YjbR"/>
    <property type="match status" value="1"/>
</dbReference>
<dbReference type="InterPro" id="IPR038056">
    <property type="entry name" value="YjbR-like_sf"/>
</dbReference>
<dbReference type="Gene3D" id="3.90.1150.30">
    <property type="match status" value="1"/>
</dbReference>
<evidence type="ECO:0000313" key="2">
    <source>
        <dbReference type="Proteomes" id="UP000320209"/>
    </source>
</evidence>